<dbReference type="PRINTS" id="PR00344">
    <property type="entry name" value="BCTRLSENSOR"/>
</dbReference>
<keyword evidence="6" id="KW-0808">Transferase</keyword>
<dbReference type="InterPro" id="IPR005467">
    <property type="entry name" value="His_kinase_dom"/>
</dbReference>
<dbReference type="Gene3D" id="3.30.450.40">
    <property type="match status" value="1"/>
</dbReference>
<dbReference type="InterPro" id="IPR004358">
    <property type="entry name" value="Sig_transdc_His_kin-like_C"/>
</dbReference>
<dbReference type="FunFam" id="1.10.287.130:FF:000002">
    <property type="entry name" value="Two-component osmosensing histidine kinase"/>
    <property type="match status" value="1"/>
</dbReference>
<evidence type="ECO:0000259" key="21">
    <source>
        <dbReference type="PROSITE" id="PS50113"/>
    </source>
</evidence>
<feature type="transmembrane region" description="Helical" evidence="17">
    <location>
        <begin position="96"/>
        <end position="116"/>
    </location>
</feature>
<dbReference type="CDD" id="cd16922">
    <property type="entry name" value="HATPase_EvgS-ArcB-TorS-like"/>
    <property type="match status" value="1"/>
</dbReference>
<dbReference type="PROSITE" id="PS50109">
    <property type="entry name" value="HIS_KIN"/>
    <property type="match status" value="1"/>
</dbReference>
<evidence type="ECO:0000256" key="7">
    <source>
        <dbReference type="ARBA" id="ARBA00022692"/>
    </source>
</evidence>
<feature type="domain" description="PAS" evidence="20">
    <location>
        <begin position="202"/>
        <end position="267"/>
    </location>
</feature>
<dbReference type="Proteomes" id="UP000469724">
    <property type="component" value="Unassembled WGS sequence"/>
</dbReference>
<proteinExistence type="predicted"/>
<comment type="subunit">
    <text evidence="14">At low DSF concentrations, interacts with RpfF.</text>
</comment>
<dbReference type="InterPro" id="IPR036890">
    <property type="entry name" value="HATPase_C_sf"/>
</dbReference>
<name>A0A7K3NGF6_9BACT</name>
<feature type="transmembrane region" description="Helical" evidence="17">
    <location>
        <begin position="137"/>
        <end position="155"/>
    </location>
</feature>
<dbReference type="InterPro" id="IPR029016">
    <property type="entry name" value="GAF-like_dom_sf"/>
</dbReference>
<dbReference type="InterPro" id="IPR011006">
    <property type="entry name" value="CheY-like_superfamily"/>
</dbReference>
<evidence type="ECO:0000256" key="12">
    <source>
        <dbReference type="ARBA" id="ARBA00023012"/>
    </source>
</evidence>
<dbReference type="NCBIfam" id="TIGR00229">
    <property type="entry name" value="sensory_box"/>
    <property type="match status" value="2"/>
</dbReference>
<dbReference type="FunFam" id="3.30.565.10:FF:000010">
    <property type="entry name" value="Sensor histidine kinase RcsC"/>
    <property type="match status" value="1"/>
</dbReference>
<dbReference type="RefSeq" id="WP_163300323.1">
    <property type="nucleotide sequence ID" value="NZ_JAAGRQ010000002.1"/>
</dbReference>
<accession>A0A7K3NGF6</accession>
<evidence type="ECO:0000256" key="4">
    <source>
        <dbReference type="ARBA" id="ARBA00022475"/>
    </source>
</evidence>
<keyword evidence="4" id="KW-1003">Cell membrane</keyword>
<dbReference type="InterPro" id="IPR000700">
    <property type="entry name" value="PAS-assoc_C"/>
</dbReference>
<dbReference type="SMART" id="SM00086">
    <property type="entry name" value="PAC"/>
    <property type="match status" value="2"/>
</dbReference>
<evidence type="ECO:0000313" key="23">
    <source>
        <dbReference type="Proteomes" id="UP000469724"/>
    </source>
</evidence>
<gene>
    <name evidence="22" type="ORF">G3N56_00750</name>
</gene>
<dbReference type="GO" id="GO:0006355">
    <property type="term" value="P:regulation of DNA-templated transcription"/>
    <property type="evidence" value="ECO:0007669"/>
    <property type="project" value="InterPro"/>
</dbReference>
<dbReference type="AlphaFoldDB" id="A0A7K3NGF6"/>
<keyword evidence="5 16" id="KW-0597">Phosphoprotein</keyword>
<dbReference type="Pfam" id="PF00072">
    <property type="entry name" value="Response_reg"/>
    <property type="match status" value="1"/>
</dbReference>
<dbReference type="PANTHER" id="PTHR45339:SF1">
    <property type="entry name" value="HYBRID SIGNAL TRANSDUCTION HISTIDINE KINASE J"/>
    <property type="match status" value="1"/>
</dbReference>
<comment type="catalytic activity">
    <reaction evidence="1">
        <text>ATP + protein L-histidine = ADP + protein N-phospho-L-histidine.</text>
        <dbReference type="EC" id="2.7.13.3"/>
    </reaction>
</comment>
<dbReference type="SUPFAM" id="SSF55781">
    <property type="entry name" value="GAF domain-like"/>
    <property type="match status" value="1"/>
</dbReference>
<organism evidence="22 23">
    <name type="scientific">Desulfolutivibrio sulfodismutans</name>
    <dbReference type="NCBI Taxonomy" id="63561"/>
    <lineage>
        <taxon>Bacteria</taxon>
        <taxon>Pseudomonadati</taxon>
        <taxon>Thermodesulfobacteriota</taxon>
        <taxon>Desulfovibrionia</taxon>
        <taxon>Desulfovibrionales</taxon>
        <taxon>Desulfovibrionaceae</taxon>
        <taxon>Desulfolutivibrio</taxon>
    </lineage>
</organism>
<keyword evidence="10" id="KW-0067">ATP-binding</keyword>
<evidence type="ECO:0000256" key="13">
    <source>
        <dbReference type="ARBA" id="ARBA00023136"/>
    </source>
</evidence>
<dbReference type="SMART" id="SM00387">
    <property type="entry name" value="HATPase_c"/>
    <property type="match status" value="1"/>
</dbReference>
<dbReference type="PANTHER" id="PTHR45339">
    <property type="entry name" value="HYBRID SIGNAL TRANSDUCTION HISTIDINE KINASE J"/>
    <property type="match status" value="1"/>
</dbReference>
<dbReference type="CDD" id="cd17546">
    <property type="entry name" value="REC_hyHK_CKI1_RcsC-like"/>
    <property type="match status" value="1"/>
</dbReference>
<evidence type="ECO:0000256" key="2">
    <source>
        <dbReference type="ARBA" id="ARBA00004651"/>
    </source>
</evidence>
<dbReference type="Gene3D" id="3.30.450.20">
    <property type="entry name" value="PAS domain"/>
    <property type="match status" value="2"/>
</dbReference>
<feature type="modified residue" description="4-aspartylphosphate" evidence="16">
    <location>
        <position position="914"/>
    </location>
</feature>
<dbReference type="InterPro" id="IPR035965">
    <property type="entry name" value="PAS-like_dom_sf"/>
</dbReference>
<dbReference type="Gene3D" id="3.30.565.10">
    <property type="entry name" value="Histidine kinase-like ATPase, C-terminal domain"/>
    <property type="match status" value="1"/>
</dbReference>
<evidence type="ECO:0000256" key="3">
    <source>
        <dbReference type="ARBA" id="ARBA00012438"/>
    </source>
</evidence>
<dbReference type="Pfam" id="PF02518">
    <property type="entry name" value="HATPase_c"/>
    <property type="match status" value="1"/>
</dbReference>
<dbReference type="SMART" id="SM00448">
    <property type="entry name" value="REC"/>
    <property type="match status" value="1"/>
</dbReference>
<reference evidence="22 23" key="1">
    <citation type="submission" date="2020-02" db="EMBL/GenBank/DDBJ databases">
        <title>Comparative genomics of sulfur disproportionating microorganisms.</title>
        <authorList>
            <person name="Ward L.M."/>
            <person name="Bertran E."/>
            <person name="Johnston D.T."/>
        </authorList>
    </citation>
    <scope>NUCLEOTIDE SEQUENCE [LARGE SCALE GENOMIC DNA]</scope>
    <source>
        <strain evidence="22 23">DSM 3696</strain>
    </source>
</reference>
<comment type="subcellular location">
    <subcellularLocation>
        <location evidence="2">Cell membrane</location>
        <topology evidence="2">Multi-pass membrane protein</topology>
    </subcellularLocation>
</comment>
<feature type="domain" description="PAC" evidence="21">
    <location>
        <begin position="274"/>
        <end position="326"/>
    </location>
</feature>
<dbReference type="PROSITE" id="PS50110">
    <property type="entry name" value="RESPONSE_REGULATORY"/>
    <property type="match status" value="1"/>
</dbReference>
<evidence type="ECO:0000256" key="9">
    <source>
        <dbReference type="ARBA" id="ARBA00022777"/>
    </source>
</evidence>
<protein>
    <recommendedName>
        <fullName evidence="15">Sensory/regulatory protein RpfC</fullName>
        <ecNumber evidence="3">2.7.13.3</ecNumber>
    </recommendedName>
</protein>
<evidence type="ECO:0000256" key="1">
    <source>
        <dbReference type="ARBA" id="ARBA00000085"/>
    </source>
</evidence>
<evidence type="ECO:0000256" key="8">
    <source>
        <dbReference type="ARBA" id="ARBA00022741"/>
    </source>
</evidence>
<dbReference type="SMART" id="SM00091">
    <property type="entry name" value="PAS"/>
    <property type="match status" value="2"/>
</dbReference>
<dbReference type="GO" id="GO:0000155">
    <property type="term" value="F:phosphorelay sensor kinase activity"/>
    <property type="evidence" value="ECO:0007669"/>
    <property type="project" value="InterPro"/>
</dbReference>
<keyword evidence="13 17" id="KW-0472">Membrane</keyword>
<dbReference type="SUPFAM" id="SSF47384">
    <property type="entry name" value="Homodimeric domain of signal transducing histidine kinase"/>
    <property type="match status" value="1"/>
</dbReference>
<sequence>MPTATALIQNIALLLTGALLFEALMQEPQGKPEGLPRQLALGAGLGVLGLAVMLTPWTFSPGVVFDTRSVMLGISGLFFGAVPTLTAMAATASFRLFQGGAGAWTGVSVILASGLIGIAWRHLRGRPREYGRPFRELFLFGLTVHVAMLALMLTLPWDTALSVLSRISLPVLAIYPLGTALFGLMLVKRMQGEQARADLEASEARYRLLVETANEGIWSMDATHATTFVNQSMANMLGYTPQDMLGRKVEDFFFVEDMASHAQRMQQRHTGVDEIYERRFRRKDGSALWTLVAAKVLKDGADRFVGSFAMFTDITERKRAEQDLKNESARRRALMDTSNDGIVVINAEHQVVDVNRRFADMLGCGVDDVMHMHTWDWEACQTEEDIRANFADLTRLNSVFESRHRRRDGSEYDVEISACGALVAGDPLVLCLCRDITERKRMEDVLRFLAQTGSGPASEPFFHALARYLAQNLGMDFVCIDRLEGEGLTARTVAVWCDGHFEDNVAYALKDTPCGEVAGKMVCCFPANVRRLFPHDHVLTELRAESYVGVTLFGHTGQPIGLIAVIGRSPLANRALAESTLRLAAVRAAGELERLDDEAALRQAKEQAEAASQAKSEFLANMSHEIRTPLNGVLGMLQLIKTTPLDAEQEGYADMAVQSSQRLTRLLSDILDLSRIEAGRLAIQAEPFSLSEALRAVEQLFLPTARQTGVEFLLHIEPDIPDRLIGDTLRLQQVLNNFVGNAFKFTSSGSVAVQASKMPPTDGARCRVLFMVSDTGCGIPEDKIDTLFKPFIQASAGYTRTHQGAGLGLAICKHLVRLMGGELALDSTVGEGTTMYVTLPFPTASPLPRPERPPGEALPSLNGLRVLLADDDLISTLAATKLMELGGASVTVAEDGAQALAALRRAPFDLVLMDIQMPVMDGLESTRAIRNGEAGEDARDIPIVALTAYAMSGDKEQFLAAGMDGYVSKPVSLAELARVIMASTRPGAG</sequence>
<dbReference type="PROSITE" id="PS50113">
    <property type="entry name" value="PAC"/>
    <property type="match status" value="1"/>
</dbReference>
<evidence type="ECO:0000256" key="11">
    <source>
        <dbReference type="ARBA" id="ARBA00022989"/>
    </source>
</evidence>
<dbReference type="InterPro" id="IPR001610">
    <property type="entry name" value="PAC"/>
</dbReference>
<dbReference type="Pfam" id="PF07694">
    <property type="entry name" value="5TM-5TMR_LYT"/>
    <property type="match status" value="1"/>
</dbReference>
<evidence type="ECO:0000256" key="16">
    <source>
        <dbReference type="PROSITE-ProRule" id="PRU00169"/>
    </source>
</evidence>
<evidence type="ECO:0000256" key="10">
    <source>
        <dbReference type="ARBA" id="ARBA00022840"/>
    </source>
</evidence>
<keyword evidence="7 17" id="KW-0812">Transmembrane</keyword>
<dbReference type="SUPFAM" id="SSF55874">
    <property type="entry name" value="ATPase domain of HSP90 chaperone/DNA topoisomerase II/histidine kinase"/>
    <property type="match status" value="1"/>
</dbReference>
<keyword evidence="8" id="KW-0547">Nucleotide-binding</keyword>
<dbReference type="InterPro" id="IPR001789">
    <property type="entry name" value="Sig_transdc_resp-reg_receiver"/>
</dbReference>
<dbReference type="GO" id="GO:0005886">
    <property type="term" value="C:plasma membrane"/>
    <property type="evidence" value="ECO:0007669"/>
    <property type="project" value="UniProtKB-SubCell"/>
</dbReference>
<evidence type="ECO:0000313" key="22">
    <source>
        <dbReference type="EMBL" id="NDY55274.1"/>
    </source>
</evidence>
<dbReference type="Pfam" id="PF13426">
    <property type="entry name" value="PAS_9"/>
    <property type="match status" value="1"/>
</dbReference>
<dbReference type="EC" id="2.7.13.3" evidence="3"/>
<feature type="domain" description="Histidine kinase" evidence="18">
    <location>
        <begin position="621"/>
        <end position="843"/>
    </location>
</feature>
<dbReference type="PROSITE" id="PS50112">
    <property type="entry name" value="PAS"/>
    <property type="match status" value="2"/>
</dbReference>
<keyword evidence="9" id="KW-0418">Kinase</keyword>
<dbReference type="Gene3D" id="1.10.287.130">
    <property type="match status" value="1"/>
</dbReference>
<dbReference type="Pfam" id="PF00989">
    <property type="entry name" value="PAS"/>
    <property type="match status" value="1"/>
</dbReference>
<evidence type="ECO:0000256" key="15">
    <source>
        <dbReference type="ARBA" id="ARBA00068150"/>
    </source>
</evidence>
<dbReference type="Gene3D" id="3.40.50.2300">
    <property type="match status" value="1"/>
</dbReference>
<dbReference type="InterPro" id="IPR036097">
    <property type="entry name" value="HisK_dim/P_sf"/>
</dbReference>
<dbReference type="InterPro" id="IPR013767">
    <property type="entry name" value="PAS_fold"/>
</dbReference>
<dbReference type="InterPro" id="IPR003594">
    <property type="entry name" value="HATPase_dom"/>
</dbReference>
<evidence type="ECO:0000256" key="6">
    <source>
        <dbReference type="ARBA" id="ARBA00022679"/>
    </source>
</evidence>
<dbReference type="SUPFAM" id="SSF52172">
    <property type="entry name" value="CheY-like"/>
    <property type="match status" value="1"/>
</dbReference>
<feature type="domain" description="Response regulatory" evidence="19">
    <location>
        <begin position="865"/>
        <end position="984"/>
    </location>
</feature>
<dbReference type="InterPro" id="IPR000014">
    <property type="entry name" value="PAS"/>
</dbReference>
<dbReference type="CDD" id="cd00130">
    <property type="entry name" value="PAS"/>
    <property type="match status" value="2"/>
</dbReference>
<evidence type="ECO:0000256" key="14">
    <source>
        <dbReference type="ARBA" id="ARBA00064003"/>
    </source>
</evidence>
<evidence type="ECO:0000259" key="19">
    <source>
        <dbReference type="PROSITE" id="PS50110"/>
    </source>
</evidence>
<evidence type="ECO:0000256" key="17">
    <source>
        <dbReference type="SAM" id="Phobius"/>
    </source>
</evidence>
<dbReference type="InterPro" id="IPR003661">
    <property type="entry name" value="HisK_dim/P_dom"/>
</dbReference>
<dbReference type="SUPFAM" id="SSF55785">
    <property type="entry name" value="PYP-like sensor domain (PAS domain)"/>
    <property type="match status" value="2"/>
</dbReference>
<feature type="domain" description="PAS" evidence="20">
    <location>
        <begin position="327"/>
        <end position="370"/>
    </location>
</feature>
<dbReference type="Pfam" id="PF00512">
    <property type="entry name" value="HisKA"/>
    <property type="match status" value="1"/>
</dbReference>
<feature type="transmembrane region" description="Helical" evidence="17">
    <location>
        <begin position="41"/>
        <end position="59"/>
    </location>
</feature>
<comment type="caution">
    <text evidence="22">The sequence shown here is derived from an EMBL/GenBank/DDBJ whole genome shotgun (WGS) entry which is preliminary data.</text>
</comment>
<keyword evidence="23" id="KW-1185">Reference proteome</keyword>
<feature type="transmembrane region" description="Helical" evidence="17">
    <location>
        <begin position="71"/>
        <end position="90"/>
    </location>
</feature>
<evidence type="ECO:0000259" key="20">
    <source>
        <dbReference type="PROSITE" id="PS50112"/>
    </source>
</evidence>
<evidence type="ECO:0000259" key="18">
    <source>
        <dbReference type="PROSITE" id="PS50109"/>
    </source>
</evidence>
<keyword evidence="12" id="KW-0902">Two-component regulatory system</keyword>
<dbReference type="EMBL" id="JAAGRQ010000002">
    <property type="protein sequence ID" value="NDY55274.1"/>
    <property type="molecule type" value="Genomic_DNA"/>
</dbReference>
<dbReference type="GO" id="GO:0005524">
    <property type="term" value="F:ATP binding"/>
    <property type="evidence" value="ECO:0007669"/>
    <property type="project" value="UniProtKB-KW"/>
</dbReference>
<dbReference type="InterPro" id="IPR011620">
    <property type="entry name" value="Sig_transdc_His_kinase_LytS_TM"/>
</dbReference>
<dbReference type="CDD" id="cd00082">
    <property type="entry name" value="HisKA"/>
    <property type="match status" value="1"/>
</dbReference>
<dbReference type="GO" id="GO:0071555">
    <property type="term" value="P:cell wall organization"/>
    <property type="evidence" value="ECO:0007669"/>
    <property type="project" value="InterPro"/>
</dbReference>
<keyword evidence="11 17" id="KW-1133">Transmembrane helix</keyword>
<evidence type="ECO:0000256" key="5">
    <source>
        <dbReference type="ARBA" id="ARBA00022553"/>
    </source>
</evidence>
<dbReference type="SMART" id="SM00388">
    <property type="entry name" value="HisKA"/>
    <property type="match status" value="1"/>
</dbReference>